<sequence>MKRLFLAPLLFAVVILVVAIPLANVAHAQPTIPLDETTYEQAYVPCGNKDVTKKVKNSNGTISEVDAEQTITLSDGRTKTIRGDGIVDNPCQFTHIIVFANKLITNLIIVGVIIATMGFAYAGLLYITAMGSSEKVSHAHSIFIKTFWGFVFMLSAWLIAYTMEQIFLTDEAKSRSFLQERTP</sequence>
<accession>A0A1G2MAX7</accession>
<evidence type="ECO:0000256" key="1">
    <source>
        <dbReference type="SAM" id="Phobius"/>
    </source>
</evidence>
<evidence type="ECO:0000313" key="4">
    <source>
        <dbReference type="Proteomes" id="UP000176493"/>
    </source>
</evidence>
<evidence type="ECO:0000313" key="3">
    <source>
        <dbReference type="EMBL" id="OHA21060.1"/>
    </source>
</evidence>
<organism evidence="3 4">
    <name type="scientific">Candidatus Taylorbacteria bacterium RIFCSPHIGHO2_02_49_25</name>
    <dbReference type="NCBI Taxonomy" id="1802305"/>
    <lineage>
        <taxon>Bacteria</taxon>
        <taxon>Candidatus Tayloriibacteriota</taxon>
    </lineage>
</organism>
<name>A0A1G2MAX7_9BACT</name>
<keyword evidence="1" id="KW-0472">Membrane</keyword>
<feature type="signal peptide" evidence="2">
    <location>
        <begin position="1"/>
        <end position="28"/>
    </location>
</feature>
<keyword evidence="1" id="KW-1133">Transmembrane helix</keyword>
<dbReference type="Proteomes" id="UP000176493">
    <property type="component" value="Unassembled WGS sequence"/>
</dbReference>
<reference evidence="3 4" key="1">
    <citation type="journal article" date="2016" name="Nat. Commun.">
        <title>Thousands of microbial genomes shed light on interconnected biogeochemical processes in an aquifer system.</title>
        <authorList>
            <person name="Anantharaman K."/>
            <person name="Brown C.T."/>
            <person name="Hug L.A."/>
            <person name="Sharon I."/>
            <person name="Castelle C.J."/>
            <person name="Probst A.J."/>
            <person name="Thomas B.C."/>
            <person name="Singh A."/>
            <person name="Wilkins M.J."/>
            <person name="Karaoz U."/>
            <person name="Brodie E.L."/>
            <person name="Williams K.H."/>
            <person name="Hubbard S.S."/>
            <person name="Banfield J.F."/>
        </authorList>
    </citation>
    <scope>NUCLEOTIDE SEQUENCE [LARGE SCALE GENOMIC DNA]</scope>
</reference>
<feature type="transmembrane region" description="Helical" evidence="1">
    <location>
        <begin position="142"/>
        <end position="163"/>
    </location>
</feature>
<protein>
    <submittedName>
        <fullName evidence="3">Uncharacterized protein</fullName>
    </submittedName>
</protein>
<feature type="chain" id="PRO_5009583644" evidence="2">
    <location>
        <begin position="29"/>
        <end position="183"/>
    </location>
</feature>
<keyword evidence="1" id="KW-0812">Transmembrane</keyword>
<keyword evidence="2" id="KW-0732">Signal</keyword>
<proteinExistence type="predicted"/>
<feature type="transmembrane region" description="Helical" evidence="1">
    <location>
        <begin position="107"/>
        <end position="130"/>
    </location>
</feature>
<evidence type="ECO:0000256" key="2">
    <source>
        <dbReference type="SAM" id="SignalP"/>
    </source>
</evidence>
<gene>
    <name evidence="3" type="ORF">A2W52_03075</name>
</gene>
<comment type="caution">
    <text evidence="3">The sequence shown here is derived from an EMBL/GenBank/DDBJ whole genome shotgun (WGS) entry which is preliminary data.</text>
</comment>
<dbReference type="AlphaFoldDB" id="A0A1G2MAX7"/>
<dbReference type="EMBL" id="MHRJ01000053">
    <property type="protein sequence ID" value="OHA21060.1"/>
    <property type="molecule type" value="Genomic_DNA"/>
</dbReference>